<proteinExistence type="predicted"/>
<reference evidence="1 2" key="1">
    <citation type="submission" date="2021-03" db="EMBL/GenBank/DDBJ databases">
        <title>Fibrella sp. HMF5036 genome sequencing and assembly.</title>
        <authorList>
            <person name="Kang H."/>
            <person name="Kim H."/>
            <person name="Bae S."/>
            <person name="Joh K."/>
        </authorList>
    </citation>
    <scope>NUCLEOTIDE SEQUENCE [LARGE SCALE GENOMIC DNA]</scope>
    <source>
        <strain evidence="1 2">HMF5036</strain>
    </source>
</reference>
<dbReference type="RefSeq" id="WP_207334603.1">
    <property type="nucleotide sequence ID" value="NZ_JAFMYU010000004.1"/>
</dbReference>
<dbReference type="EMBL" id="JAFMYU010000004">
    <property type="protein sequence ID" value="MBO0930638.1"/>
    <property type="molecule type" value="Genomic_DNA"/>
</dbReference>
<organism evidence="1 2">
    <name type="scientific">Fibrella aquatilis</name>
    <dbReference type="NCBI Taxonomy" id="2817059"/>
    <lineage>
        <taxon>Bacteria</taxon>
        <taxon>Pseudomonadati</taxon>
        <taxon>Bacteroidota</taxon>
        <taxon>Cytophagia</taxon>
        <taxon>Cytophagales</taxon>
        <taxon>Spirosomataceae</taxon>
        <taxon>Fibrella</taxon>
    </lineage>
</organism>
<sequence>MHFYKKGLLRAGIYALLGGLLTIPISCDQQTGESVSPKSDAQSKTAGDAGARVSCGGFDYVSGQFLGTWTATGSRLQVVEGAGGLFVAQITEENNGNSGNFIIRSGDFLNRGDIDKTGAINASASCFRGFTGGGPGWFVPGFSVGDLGPQFEQFNANDGSPAYRVKCSPRFDGISDGAHDRRLIGNWVINSSVSCPIEARRINGTLYVVQNITNVDAQASLGGTRDAFIIRGRNILVRTDVAINPFTQDPLDRGRTHCFTGQLDTGITGLLSPVDLNTFTINGYTRVNTASGELVAWRKN</sequence>
<accession>A0A939JYR0</accession>
<name>A0A939JYR0_9BACT</name>
<gene>
    <name evidence="1" type="ORF">J2I48_06515</name>
</gene>
<evidence type="ECO:0000313" key="1">
    <source>
        <dbReference type="EMBL" id="MBO0930638.1"/>
    </source>
</evidence>
<keyword evidence="2" id="KW-1185">Reference proteome</keyword>
<comment type="caution">
    <text evidence="1">The sequence shown here is derived from an EMBL/GenBank/DDBJ whole genome shotgun (WGS) entry which is preliminary data.</text>
</comment>
<protein>
    <submittedName>
        <fullName evidence="1">Uncharacterized protein</fullName>
    </submittedName>
</protein>
<dbReference type="Proteomes" id="UP000664795">
    <property type="component" value="Unassembled WGS sequence"/>
</dbReference>
<evidence type="ECO:0000313" key="2">
    <source>
        <dbReference type="Proteomes" id="UP000664795"/>
    </source>
</evidence>
<dbReference type="AlphaFoldDB" id="A0A939JYR0"/>